<comment type="caution">
    <text evidence="2">The sequence shown here is derived from an EMBL/GenBank/DDBJ whole genome shotgun (WGS) entry which is preliminary data.</text>
</comment>
<proteinExistence type="predicted"/>
<dbReference type="PANTHER" id="PTHR36234">
    <property type="entry name" value="LYSYL ENDOPEPTIDASE"/>
    <property type="match status" value="1"/>
</dbReference>
<dbReference type="Gene3D" id="2.40.10.10">
    <property type="entry name" value="Trypsin-like serine proteases"/>
    <property type="match status" value="2"/>
</dbReference>
<dbReference type="InterPro" id="IPR009003">
    <property type="entry name" value="Peptidase_S1_PA"/>
</dbReference>
<feature type="region of interest" description="Disordered" evidence="1">
    <location>
        <begin position="1"/>
        <end position="29"/>
    </location>
</feature>
<dbReference type="STRING" id="1108045.GORHZ_118_00420"/>
<accession>K6WAR1</accession>
<protein>
    <recommendedName>
        <fullName evidence="4">Serine protease</fullName>
    </recommendedName>
</protein>
<dbReference type="EMBL" id="BAHC01000118">
    <property type="protein sequence ID" value="GAB90826.1"/>
    <property type="molecule type" value="Genomic_DNA"/>
</dbReference>
<evidence type="ECO:0008006" key="4">
    <source>
        <dbReference type="Google" id="ProtNLM"/>
    </source>
</evidence>
<organism evidence="2 3">
    <name type="scientific">Gordonia rhizosphera NBRC 16068</name>
    <dbReference type="NCBI Taxonomy" id="1108045"/>
    <lineage>
        <taxon>Bacteria</taxon>
        <taxon>Bacillati</taxon>
        <taxon>Actinomycetota</taxon>
        <taxon>Actinomycetes</taxon>
        <taxon>Mycobacteriales</taxon>
        <taxon>Gordoniaceae</taxon>
        <taxon>Gordonia</taxon>
    </lineage>
</organism>
<dbReference type="RefSeq" id="WP_006333915.1">
    <property type="nucleotide sequence ID" value="NZ_BAHC01000118.1"/>
</dbReference>
<name>K6WAR1_9ACTN</name>
<reference evidence="2 3" key="1">
    <citation type="submission" date="2012-08" db="EMBL/GenBank/DDBJ databases">
        <title>Whole genome shotgun sequence of Gordonia rhizosphera NBRC 16068.</title>
        <authorList>
            <person name="Takarada H."/>
            <person name="Isaki S."/>
            <person name="Hosoyama A."/>
            <person name="Tsuchikane K."/>
            <person name="Katsumata H."/>
            <person name="Baba S."/>
            <person name="Ohji S."/>
            <person name="Yamazaki S."/>
            <person name="Fujita N."/>
        </authorList>
    </citation>
    <scope>NUCLEOTIDE SEQUENCE [LARGE SCALE GENOMIC DNA]</scope>
    <source>
        <strain evidence="2 3">NBRC 16068</strain>
    </source>
</reference>
<dbReference type="PANTHER" id="PTHR36234:SF5">
    <property type="entry name" value="LYSYL ENDOPEPTIDASE"/>
    <property type="match status" value="1"/>
</dbReference>
<sequence>MTIISRSLVDPDFDDERESQESAARQRVNERTMPRGTNEVALSVDGGVVAANTADRIARRIDRLARYYVDGDTARVDPQRRPDLRAAMGRLRDLTDESGDVGRIVEAIINTCDFIGVRYLDAGVLAARSVGRVVISGGRGFGTGFLVTPQLMLTNHHVLPSIDVARQSAVEFDYQDDVNGRPLTPQRFDFDADRLYLADRDLDFALVALRATPQQVHRFGFNPLTDMQGTVVIGEFVTIVQHPRGDKKAIALRENRLVDVLDRYLHYAADTERGSSGSPVFNDQWEVVALHHASVRAPDRPDTGGVLNEGVRISQIIGWLRAQHYSTAQQDLVAPIIGQSASNTGSVPADPVRNTEAASSAVTTMIGPFRVTVTIDGSAPPIQKDR</sequence>
<dbReference type="Pfam" id="PF13365">
    <property type="entry name" value="Trypsin_2"/>
    <property type="match status" value="1"/>
</dbReference>
<dbReference type="InterPro" id="IPR043504">
    <property type="entry name" value="Peptidase_S1_PA_chymotrypsin"/>
</dbReference>
<dbReference type="SUPFAM" id="SSF50494">
    <property type="entry name" value="Trypsin-like serine proteases"/>
    <property type="match status" value="1"/>
</dbReference>
<evidence type="ECO:0000313" key="2">
    <source>
        <dbReference type="EMBL" id="GAB90826.1"/>
    </source>
</evidence>
<dbReference type="eggNOG" id="COG3591">
    <property type="taxonomic scope" value="Bacteria"/>
</dbReference>
<evidence type="ECO:0000313" key="3">
    <source>
        <dbReference type="Proteomes" id="UP000008363"/>
    </source>
</evidence>
<dbReference type="Proteomes" id="UP000008363">
    <property type="component" value="Unassembled WGS sequence"/>
</dbReference>
<keyword evidence="3" id="KW-1185">Reference proteome</keyword>
<evidence type="ECO:0000256" key="1">
    <source>
        <dbReference type="SAM" id="MobiDB-lite"/>
    </source>
</evidence>
<gene>
    <name evidence="2" type="ORF">GORHZ_118_00420</name>
</gene>
<dbReference type="OrthoDB" id="104542at2"/>
<dbReference type="AlphaFoldDB" id="K6WAR1"/>